<accession>A0A0S7BSH1</accession>
<feature type="region of interest" description="Disordered" evidence="1">
    <location>
        <begin position="236"/>
        <end position="328"/>
    </location>
</feature>
<proteinExistence type="predicted"/>
<feature type="compositionally biased region" description="Acidic residues" evidence="1">
    <location>
        <begin position="243"/>
        <end position="253"/>
    </location>
</feature>
<reference evidence="3" key="1">
    <citation type="journal article" date="2015" name="Genome Announc.">
        <title>Draft Genome Sequence of Anaerolineae Strain TC1, a Novel Isolate from a Methanogenic Wastewater Treatment System.</title>
        <authorList>
            <person name="Matsuura N."/>
            <person name="Tourlousse D.M."/>
            <person name="Sun L."/>
            <person name="Toyonaga M."/>
            <person name="Kuroda K."/>
            <person name="Ohashi A."/>
            <person name="Cruz R."/>
            <person name="Yamaguchi T."/>
            <person name="Sekiguchi Y."/>
        </authorList>
    </citation>
    <scope>NUCLEOTIDE SEQUENCE [LARGE SCALE GENOMIC DNA]</scope>
    <source>
        <strain evidence="3">TC1</strain>
    </source>
</reference>
<keyword evidence="4" id="KW-1185">Reference proteome</keyword>
<sequence>MKEKIKKLVVTNPFLSGIVVGIIFILLVIGVQKLLSGGSAGSFDEVEQIIREDYLRLAIRDNINDPDAARANWRFNQLGKDGSYLLELLKKDPLTDPMALLNFSSIVTISSAKSMETVSETVSSPTAIPKNESEKKSGGIPIIGMIFFILFGLIVLCLIFLYSISENGKKLWTKILNFRTKYDKEPTSWAIREDSNFDIGSIINRFPEETDLSSEENEISDFLDETDSMITAEFSNHRFKEITDDDEETETDVPENVVSNKELNIEDPETNDAEMDETDEMDETESENQSDDDDLAEINDDNEEEMEASDTIPIPDHPETDISTPEKNLNESPLLIHYQTVYKLGDDLFDETFSLDEQDDRFLGECGIGIAETINNTEPKAVTAFEMWLFDREDIHTPTHFLLSDFAYSNDEIVSRLKNKGGFDKISEGKEYLLESQSLQMTVKINAVEYGTESAEKNSYFTKVLFDVCVIKK</sequence>
<evidence type="ECO:0000313" key="4">
    <source>
        <dbReference type="Proteomes" id="UP000053370"/>
    </source>
</evidence>
<dbReference type="AlphaFoldDB" id="A0A0S7BSH1"/>
<feature type="transmembrane region" description="Helical" evidence="2">
    <location>
        <begin position="140"/>
        <end position="164"/>
    </location>
</feature>
<evidence type="ECO:0000256" key="1">
    <source>
        <dbReference type="SAM" id="MobiDB-lite"/>
    </source>
</evidence>
<dbReference type="EMBL" id="DF968181">
    <property type="protein sequence ID" value="GAP40818.1"/>
    <property type="molecule type" value="Genomic_DNA"/>
</dbReference>
<protein>
    <submittedName>
        <fullName evidence="3">Uncharacterized protein</fullName>
    </submittedName>
</protein>
<gene>
    <name evidence="3" type="ORF">ATC1_13799</name>
</gene>
<keyword evidence="2" id="KW-0812">Transmembrane</keyword>
<feature type="transmembrane region" description="Helical" evidence="2">
    <location>
        <begin position="12"/>
        <end position="31"/>
    </location>
</feature>
<keyword evidence="2" id="KW-1133">Transmembrane helix</keyword>
<dbReference type="Proteomes" id="UP000053370">
    <property type="component" value="Unassembled WGS sequence"/>
</dbReference>
<feature type="compositionally biased region" description="Acidic residues" evidence="1">
    <location>
        <begin position="265"/>
        <end position="308"/>
    </location>
</feature>
<name>A0A0S7BSH1_9CHLR</name>
<evidence type="ECO:0000313" key="3">
    <source>
        <dbReference type="EMBL" id="GAP40818.1"/>
    </source>
</evidence>
<organism evidence="3">
    <name type="scientific">Flexilinea flocculi</name>
    <dbReference type="NCBI Taxonomy" id="1678840"/>
    <lineage>
        <taxon>Bacteria</taxon>
        <taxon>Bacillati</taxon>
        <taxon>Chloroflexota</taxon>
        <taxon>Anaerolineae</taxon>
        <taxon>Anaerolineales</taxon>
        <taxon>Anaerolineaceae</taxon>
        <taxon>Flexilinea</taxon>
    </lineage>
</organism>
<dbReference type="RefSeq" id="WP_062280781.1">
    <property type="nucleotide sequence ID" value="NZ_DF968181.1"/>
</dbReference>
<keyword evidence="2" id="KW-0472">Membrane</keyword>
<dbReference type="OrthoDB" id="155911at2"/>
<evidence type="ECO:0000256" key="2">
    <source>
        <dbReference type="SAM" id="Phobius"/>
    </source>
</evidence>